<dbReference type="InterPro" id="IPR027417">
    <property type="entry name" value="P-loop_NTPase"/>
</dbReference>
<evidence type="ECO:0000259" key="2">
    <source>
        <dbReference type="PROSITE" id="PS50209"/>
    </source>
</evidence>
<sequence>MATKEEDNFLRIVYLNYRVGTIALRRYFDGVHPNLTSDLSSPSNKAILASLNKPPRGQKRVLFQEQWNVLYLLPGSPVVSSADLDVTLMVCLLRNLPPTVSPPVSGFDALPQSNDSTHGAHIARIKYYKNFIVSHSKDGKLSDNDFNTIWIDLEMAIHGLGNQQDNTDAADAKSKVLDHNALREQVNFRYNIQHNLKRLNDHSNELSVQTSKIRKLELNVENIEKEVQSVKKDINVKTSKGAFKEFKDKLVYSTILDKEVLDNLISKCILTVDDREEIDSFTDQLSRNQKLLEILMHRPYNTFNIFVEAMKESEQECNTLLVADLESIVTDKILILKNVPTQDDIAGVDKQTVKLIKWYKILVHELDIDKPGILAKLSAKDLTSKNDDLVLISENRTPQEKIRTLLGEIIRKNASSTYTAFLEFLKEDSCYVEYVFKLEDTYITQFDLELLFIDFMIDRIEMWRKDDSLFIERRATNHVLSSISNYKCVSVIGSSGCGKTALVRHVALIMERNGYTIITVTDEKEIKDQYKSDRKTLYIIDDMCGNFTVNQSRIEEWKKSIKDIESVLENSKYKLILTCRLQVFQDKGFENLEIFKRCECNLSSESLTLTSDEKEKMSRMYFKEHALEALKYLGQYEFFPLLCKLYNIQKANPQFTMEMFLNDPFTFYKKDLTHMYNDCKEVIFNNKLDETHLTGKYPKLKEYINDIKEVCDIHENITGRTIKTQLELLTGTFVTNEKGVYQTIHDKLFDFLAFYFGTQEQFLCLLIENANGRFLRERFVVSNNTQSAQDLIPITADKLQMYMKRVFNDMVTSTFAERDINENRNFKKFEFRNKLFDFVKHLTNQEKSELIKTADIDFLSTMFVMKENDIEGNFDKEYTCKWLSVVISDDLLQQYIEKWFDHLTKSDQISCYIEKNRLMMNVTFRTAFRNYMTQLNVEQIASLIETGTADFLTIMFVMTEDDINDISRMGDDPYGIVIPDELLHRYIEKWFDHLTDSIHPNTHMAENRPLMNDTFCTAFRSYIKQLNTEKIAYLIQTTSDFFLSSMFVMADDDIKDSAQNRHECFGIVIPDNLLLQFIDRWFYHLTKSSNSLYFIRVSRPLMSVTFRTALHTYTTQIKKEAIAPLIQYGDCDLLNSMFVMSDDDINDNAENRNECFGVVIPDDLLQKYIEKWFDHLTKNVSPKLYVDRNRLFMNVTFRTALLSYTKQLRTETIATLIKNGTTKFINTMFVMKENDIKDNAENRNECLGIVIPVDLLQQYIERWFGDLTKSRSPKNFVNDNRSYMNVKFRTALRSYMKQLNTKTIAGIFKIGRDEFLNTLFVMTEDDIKENAENRLDNVGIVIPDDMFQQYIERWFDGLVKSSSVNNYICVKDDINDNAENRYECFGIIIPIDLLQLYIGRLIDVLTKTDSVRKCLDVNRCFMNATFGIALQSYIKQLTRGNIANFIREGSRDFVNTMFVLAEDDIKKDSENRQECFGIIIPDDLLQQYIERWFVDMTKSDSPKQYIDENRTFMNSKFQAALDLYINGINLEKIGCLNRKENIDYLNTRRDLFKENKTCEIKN</sequence>
<dbReference type="PROSITE" id="PS50209">
    <property type="entry name" value="CARD"/>
    <property type="match status" value="2"/>
</dbReference>
<keyword evidence="4" id="KW-1185">Reference proteome</keyword>
<gene>
    <name evidence="3" type="ORF">MCOR_16273</name>
</gene>
<protein>
    <recommendedName>
        <fullName evidence="2">CARD domain-containing protein</fullName>
    </recommendedName>
</protein>
<dbReference type="InterPro" id="IPR049050">
    <property type="entry name" value="nSTAND3"/>
</dbReference>
<dbReference type="InterPro" id="IPR041249">
    <property type="entry name" value="HEPN_DZIP3"/>
</dbReference>
<organism evidence="3 4">
    <name type="scientific">Mytilus coruscus</name>
    <name type="common">Sea mussel</name>
    <dbReference type="NCBI Taxonomy" id="42192"/>
    <lineage>
        <taxon>Eukaryota</taxon>
        <taxon>Metazoa</taxon>
        <taxon>Spiralia</taxon>
        <taxon>Lophotrochozoa</taxon>
        <taxon>Mollusca</taxon>
        <taxon>Bivalvia</taxon>
        <taxon>Autobranchia</taxon>
        <taxon>Pteriomorphia</taxon>
        <taxon>Mytilida</taxon>
        <taxon>Mytiloidea</taxon>
        <taxon>Mytilidae</taxon>
        <taxon>Mytilinae</taxon>
        <taxon>Mytilus</taxon>
    </lineage>
</organism>
<dbReference type="EMBL" id="CACVKT020002878">
    <property type="protein sequence ID" value="CAC5380301.1"/>
    <property type="molecule type" value="Genomic_DNA"/>
</dbReference>
<dbReference type="InterPro" id="IPR011029">
    <property type="entry name" value="DEATH-like_dom_sf"/>
</dbReference>
<dbReference type="Pfam" id="PF20720">
    <property type="entry name" value="nSTAND3"/>
    <property type="match status" value="1"/>
</dbReference>
<dbReference type="GO" id="GO:0042981">
    <property type="term" value="P:regulation of apoptotic process"/>
    <property type="evidence" value="ECO:0007669"/>
    <property type="project" value="InterPro"/>
</dbReference>
<dbReference type="InterPro" id="IPR001315">
    <property type="entry name" value="CARD"/>
</dbReference>
<feature type="domain" description="CARD" evidence="2">
    <location>
        <begin position="243"/>
        <end position="325"/>
    </location>
</feature>
<reference evidence="3 4" key="1">
    <citation type="submission" date="2020-06" db="EMBL/GenBank/DDBJ databases">
        <authorList>
            <person name="Li R."/>
            <person name="Bekaert M."/>
        </authorList>
    </citation>
    <scope>NUCLEOTIDE SEQUENCE [LARGE SCALE GENOMIC DNA]</scope>
    <source>
        <strain evidence="4">wild</strain>
    </source>
</reference>
<proteinExistence type="predicted"/>
<keyword evidence="1" id="KW-0175">Coiled coil</keyword>
<dbReference type="CDD" id="cd01671">
    <property type="entry name" value="CARD"/>
    <property type="match status" value="1"/>
</dbReference>
<dbReference type="Pfam" id="PF00619">
    <property type="entry name" value="CARD"/>
    <property type="match status" value="1"/>
</dbReference>
<accession>A0A6J8BA82</accession>
<dbReference type="Pfam" id="PF18738">
    <property type="entry name" value="HEPN_DZIP3"/>
    <property type="match status" value="1"/>
</dbReference>
<dbReference type="Gene3D" id="1.10.533.10">
    <property type="entry name" value="Death Domain, Fas"/>
    <property type="match status" value="1"/>
</dbReference>
<name>A0A6J8BA82_MYTCO</name>
<dbReference type="SUPFAM" id="SSF47986">
    <property type="entry name" value="DEATH domain"/>
    <property type="match status" value="1"/>
</dbReference>
<feature type="coiled-coil region" evidence="1">
    <location>
        <begin position="199"/>
        <end position="240"/>
    </location>
</feature>
<dbReference type="SUPFAM" id="SSF52540">
    <property type="entry name" value="P-loop containing nucleoside triphosphate hydrolases"/>
    <property type="match status" value="1"/>
</dbReference>
<feature type="domain" description="CARD" evidence="2">
    <location>
        <begin position="362"/>
        <end position="427"/>
    </location>
</feature>
<evidence type="ECO:0000313" key="3">
    <source>
        <dbReference type="EMBL" id="CAC5380301.1"/>
    </source>
</evidence>
<evidence type="ECO:0000313" key="4">
    <source>
        <dbReference type="Proteomes" id="UP000507470"/>
    </source>
</evidence>
<evidence type="ECO:0000256" key="1">
    <source>
        <dbReference type="SAM" id="Coils"/>
    </source>
</evidence>
<dbReference type="Proteomes" id="UP000507470">
    <property type="component" value="Unassembled WGS sequence"/>
</dbReference>